<organism evidence="8 9">
    <name type="scientific">Microbacterium kribbense</name>
    <dbReference type="NCBI Taxonomy" id="433645"/>
    <lineage>
        <taxon>Bacteria</taxon>
        <taxon>Bacillati</taxon>
        <taxon>Actinomycetota</taxon>
        <taxon>Actinomycetes</taxon>
        <taxon>Micrococcales</taxon>
        <taxon>Microbacteriaceae</taxon>
        <taxon>Microbacterium</taxon>
    </lineage>
</organism>
<feature type="transmembrane region" description="Helical" evidence="6">
    <location>
        <begin position="262"/>
        <end position="282"/>
    </location>
</feature>
<dbReference type="InterPro" id="IPR020846">
    <property type="entry name" value="MFS_dom"/>
</dbReference>
<dbReference type="PROSITE" id="PS50850">
    <property type="entry name" value="MFS"/>
    <property type="match status" value="1"/>
</dbReference>
<keyword evidence="5 6" id="KW-0472">Membrane</keyword>
<evidence type="ECO:0000256" key="3">
    <source>
        <dbReference type="ARBA" id="ARBA00022692"/>
    </source>
</evidence>
<evidence type="ECO:0000259" key="7">
    <source>
        <dbReference type="PROSITE" id="PS50850"/>
    </source>
</evidence>
<feature type="domain" description="Major facilitator superfamily (MFS) profile" evidence="7">
    <location>
        <begin position="5"/>
        <end position="399"/>
    </location>
</feature>
<keyword evidence="4 6" id="KW-1133">Transmembrane helix</keyword>
<feature type="transmembrane region" description="Helical" evidence="6">
    <location>
        <begin position="225"/>
        <end position="250"/>
    </location>
</feature>
<evidence type="ECO:0000256" key="1">
    <source>
        <dbReference type="ARBA" id="ARBA00004651"/>
    </source>
</evidence>
<keyword evidence="3 6" id="KW-0812">Transmembrane</keyword>
<keyword evidence="2" id="KW-1003">Cell membrane</keyword>
<dbReference type="RefSeq" id="WP_344784958.1">
    <property type="nucleotide sequence ID" value="NZ_BAABAF010000010.1"/>
</dbReference>
<comment type="subcellular location">
    <subcellularLocation>
        <location evidence="1">Cell membrane</location>
        <topology evidence="1">Multi-pass membrane protein</topology>
    </subcellularLocation>
</comment>
<dbReference type="Gene3D" id="1.20.1250.20">
    <property type="entry name" value="MFS general substrate transporter like domains"/>
    <property type="match status" value="2"/>
</dbReference>
<sequence>MTDQAAPRLSAWRFVVAFGVVSLLSDFVYEGARSITGPLLAHFGATALVVGVVTGVGEAAALVLRLVSGPLADRSRRFWSWVIAGYALTVVSVPTLGLSGTLWVAATLVIAERVGKAVRSPAKDALLSYATAATGRGRGFAVQEALDQIGAIIGPLVVAAMLVLTGGDYGPSLAVLAIPGVAALALLVWLRARVPTPRDFERAQPSPHGSARGVRPGLRRLPPAFWAYSGFTALTMAGFATFGVLSFHMVDRGILPAAAVPLLYAGVMAIDAVAALGTGGAYDRFGPRTLLVLPVFAAAVPLFAFTDALALVIVGALLWGAALGIQESTLRATVADLVPADRRGTAYGVYAAIVGVATAIGGALAGALYGVSIPALVIVTLAVQALAVTAAAVLLRRARPRRYP</sequence>
<dbReference type="Proteomes" id="UP001500540">
    <property type="component" value="Unassembled WGS sequence"/>
</dbReference>
<feature type="transmembrane region" description="Helical" evidence="6">
    <location>
        <begin position="148"/>
        <end position="166"/>
    </location>
</feature>
<evidence type="ECO:0000256" key="2">
    <source>
        <dbReference type="ARBA" id="ARBA00022475"/>
    </source>
</evidence>
<feature type="transmembrane region" description="Helical" evidence="6">
    <location>
        <begin position="41"/>
        <end position="66"/>
    </location>
</feature>
<dbReference type="PANTHER" id="PTHR42688:SF1">
    <property type="entry name" value="BLR5212 PROTEIN"/>
    <property type="match status" value="1"/>
</dbReference>
<accession>A0ABP7GU90</accession>
<dbReference type="InterPro" id="IPR052425">
    <property type="entry name" value="Uncharacterized_MFS-type"/>
</dbReference>
<dbReference type="PANTHER" id="PTHR42688">
    <property type="entry name" value="CONSERVED PROTEIN"/>
    <property type="match status" value="1"/>
</dbReference>
<evidence type="ECO:0000256" key="6">
    <source>
        <dbReference type="SAM" id="Phobius"/>
    </source>
</evidence>
<proteinExistence type="predicted"/>
<dbReference type="InterPro" id="IPR011701">
    <property type="entry name" value="MFS"/>
</dbReference>
<dbReference type="CDD" id="cd17370">
    <property type="entry name" value="MFS_MJ1317_like"/>
    <property type="match status" value="1"/>
</dbReference>
<feature type="transmembrane region" description="Helical" evidence="6">
    <location>
        <begin position="346"/>
        <end position="369"/>
    </location>
</feature>
<feature type="transmembrane region" description="Helical" evidence="6">
    <location>
        <begin position="12"/>
        <end position="29"/>
    </location>
</feature>
<evidence type="ECO:0000313" key="8">
    <source>
        <dbReference type="EMBL" id="GAA3775960.1"/>
    </source>
</evidence>
<feature type="transmembrane region" description="Helical" evidence="6">
    <location>
        <begin position="375"/>
        <end position="395"/>
    </location>
</feature>
<dbReference type="SUPFAM" id="SSF103473">
    <property type="entry name" value="MFS general substrate transporter"/>
    <property type="match status" value="1"/>
</dbReference>
<comment type="caution">
    <text evidence="8">The sequence shown here is derived from an EMBL/GenBank/DDBJ whole genome shotgun (WGS) entry which is preliminary data.</text>
</comment>
<feature type="transmembrane region" description="Helical" evidence="6">
    <location>
        <begin position="78"/>
        <end position="111"/>
    </location>
</feature>
<name>A0ABP7GU90_9MICO</name>
<keyword evidence="9" id="KW-1185">Reference proteome</keyword>
<evidence type="ECO:0000256" key="5">
    <source>
        <dbReference type="ARBA" id="ARBA00023136"/>
    </source>
</evidence>
<feature type="transmembrane region" description="Helical" evidence="6">
    <location>
        <begin position="173"/>
        <end position="192"/>
    </location>
</feature>
<reference evidence="9" key="1">
    <citation type="journal article" date="2019" name="Int. J. Syst. Evol. Microbiol.">
        <title>The Global Catalogue of Microorganisms (GCM) 10K type strain sequencing project: providing services to taxonomists for standard genome sequencing and annotation.</title>
        <authorList>
            <consortium name="The Broad Institute Genomics Platform"/>
            <consortium name="The Broad Institute Genome Sequencing Center for Infectious Disease"/>
            <person name="Wu L."/>
            <person name="Ma J."/>
        </authorList>
    </citation>
    <scope>NUCLEOTIDE SEQUENCE [LARGE SCALE GENOMIC DNA]</scope>
    <source>
        <strain evidence="9">JCM 16950</strain>
    </source>
</reference>
<dbReference type="InterPro" id="IPR036259">
    <property type="entry name" value="MFS_trans_sf"/>
</dbReference>
<evidence type="ECO:0000313" key="9">
    <source>
        <dbReference type="Proteomes" id="UP001500540"/>
    </source>
</evidence>
<protein>
    <submittedName>
        <fullName evidence="8">MFS transporter</fullName>
    </submittedName>
</protein>
<feature type="transmembrane region" description="Helical" evidence="6">
    <location>
        <begin position="302"/>
        <end position="325"/>
    </location>
</feature>
<gene>
    <name evidence="8" type="ORF">GCM10022240_29410</name>
</gene>
<dbReference type="Pfam" id="PF07690">
    <property type="entry name" value="MFS_1"/>
    <property type="match status" value="1"/>
</dbReference>
<dbReference type="EMBL" id="BAABAF010000010">
    <property type="protein sequence ID" value="GAA3775960.1"/>
    <property type="molecule type" value="Genomic_DNA"/>
</dbReference>
<evidence type="ECO:0000256" key="4">
    <source>
        <dbReference type="ARBA" id="ARBA00022989"/>
    </source>
</evidence>